<name>A0ABS9QXX4_9GAMM</name>
<comment type="caution">
    <text evidence="1">The sequence shown here is derived from an EMBL/GenBank/DDBJ whole genome shotgun (WGS) entry which is preliminary data.</text>
</comment>
<accession>A0ABS9QXX4</accession>
<protein>
    <submittedName>
        <fullName evidence="1">Uncharacterized protein</fullName>
    </submittedName>
</protein>
<evidence type="ECO:0000313" key="2">
    <source>
        <dbReference type="Proteomes" id="UP000829384"/>
    </source>
</evidence>
<organism evidence="1 2">
    <name type="scientific">Shewanella cutis</name>
    <dbReference type="NCBI Taxonomy" id="2766780"/>
    <lineage>
        <taxon>Bacteria</taxon>
        <taxon>Pseudomonadati</taxon>
        <taxon>Pseudomonadota</taxon>
        <taxon>Gammaproteobacteria</taxon>
        <taxon>Alteromonadales</taxon>
        <taxon>Shewanellaceae</taxon>
        <taxon>Shewanella</taxon>
    </lineage>
</organism>
<dbReference type="RefSeq" id="WP_240131728.1">
    <property type="nucleotide sequence ID" value="NZ_JACSDI010000012.1"/>
</dbReference>
<gene>
    <name evidence="1" type="ORF">H9J30_15025</name>
</gene>
<sequence>MPSFTLPSLTLSKGVYLLGQLTITNQDKFAERYAVIDRATFFTLRLGDFPPSGVVKLLLPPTQATDGVIVVIMDDDKNYNAEIVDGVTCELVDANRVNL</sequence>
<dbReference type="EMBL" id="JACSDI010000012">
    <property type="protein sequence ID" value="MCG9965216.1"/>
    <property type="molecule type" value="Genomic_DNA"/>
</dbReference>
<dbReference type="Proteomes" id="UP000829384">
    <property type="component" value="Unassembled WGS sequence"/>
</dbReference>
<reference evidence="1 2" key="1">
    <citation type="submission" date="2020-08" db="EMBL/GenBank/DDBJ databases">
        <title>Whole genome sequence of Shewanella sp strain PS-2.</title>
        <authorList>
            <person name="Das S.K."/>
        </authorList>
    </citation>
    <scope>NUCLEOTIDE SEQUENCE [LARGE SCALE GENOMIC DNA]</scope>
    <source>
        <strain evidence="1 2">PS-2</strain>
    </source>
</reference>
<proteinExistence type="predicted"/>
<evidence type="ECO:0000313" key="1">
    <source>
        <dbReference type="EMBL" id="MCG9965216.1"/>
    </source>
</evidence>
<keyword evidence="2" id="KW-1185">Reference proteome</keyword>